<gene>
    <name evidence="2" type="ORF">GCM10009749_34750</name>
</gene>
<feature type="domain" description="Endonuclease GajA/Old nuclease/RecF-like AAA" evidence="1">
    <location>
        <begin position="1"/>
        <end position="49"/>
    </location>
</feature>
<dbReference type="Pfam" id="PF13175">
    <property type="entry name" value="AAA_15"/>
    <property type="match status" value="1"/>
</dbReference>
<sequence length="68" mass="7718">MKIQRLQIDNFRGIKALDWKLPVAEQLISLVGAGDSGKSIILEAIHFLHGDRWNITFSEVRNPSLRCT</sequence>
<reference evidence="2 3" key="1">
    <citation type="journal article" date="2019" name="Int. J. Syst. Evol. Microbiol.">
        <title>The Global Catalogue of Microorganisms (GCM) 10K type strain sequencing project: providing services to taxonomists for standard genome sequencing and annotation.</title>
        <authorList>
            <consortium name="The Broad Institute Genomics Platform"/>
            <consortium name="The Broad Institute Genome Sequencing Center for Infectious Disease"/>
            <person name="Wu L."/>
            <person name="Ma J."/>
        </authorList>
    </citation>
    <scope>NUCLEOTIDE SEQUENCE [LARGE SCALE GENOMIC DNA]</scope>
    <source>
        <strain evidence="2 3">JCM 14322</strain>
    </source>
</reference>
<keyword evidence="3" id="KW-1185">Reference proteome</keyword>
<comment type="caution">
    <text evidence="2">The sequence shown here is derived from an EMBL/GenBank/DDBJ whole genome shotgun (WGS) entry which is preliminary data.</text>
</comment>
<dbReference type="InterPro" id="IPR041685">
    <property type="entry name" value="AAA_GajA/Old/RecF-like"/>
</dbReference>
<name>A0ABN2MFU5_9MICO</name>
<dbReference type="SUPFAM" id="SSF52540">
    <property type="entry name" value="P-loop containing nucleoside triphosphate hydrolases"/>
    <property type="match status" value="1"/>
</dbReference>
<proteinExistence type="predicted"/>
<evidence type="ECO:0000313" key="2">
    <source>
        <dbReference type="EMBL" id="GAA1821051.1"/>
    </source>
</evidence>
<protein>
    <recommendedName>
        <fullName evidence="1">Endonuclease GajA/Old nuclease/RecF-like AAA domain-containing protein</fullName>
    </recommendedName>
</protein>
<dbReference type="RefSeq" id="WP_344297931.1">
    <property type="nucleotide sequence ID" value="NZ_BAAANJ010000023.1"/>
</dbReference>
<accession>A0ABN2MFU5</accession>
<dbReference type="Gene3D" id="3.40.50.300">
    <property type="entry name" value="P-loop containing nucleotide triphosphate hydrolases"/>
    <property type="match status" value="1"/>
</dbReference>
<dbReference type="EMBL" id="BAAANJ010000023">
    <property type="protein sequence ID" value="GAA1821051.1"/>
    <property type="molecule type" value="Genomic_DNA"/>
</dbReference>
<evidence type="ECO:0000259" key="1">
    <source>
        <dbReference type="Pfam" id="PF13175"/>
    </source>
</evidence>
<dbReference type="Proteomes" id="UP001500002">
    <property type="component" value="Unassembled WGS sequence"/>
</dbReference>
<evidence type="ECO:0000313" key="3">
    <source>
        <dbReference type="Proteomes" id="UP001500002"/>
    </source>
</evidence>
<organism evidence="2 3">
    <name type="scientific">Agromyces neolithicus</name>
    <dbReference type="NCBI Taxonomy" id="269420"/>
    <lineage>
        <taxon>Bacteria</taxon>
        <taxon>Bacillati</taxon>
        <taxon>Actinomycetota</taxon>
        <taxon>Actinomycetes</taxon>
        <taxon>Micrococcales</taxon>
        <taxon>Microbacteriaceae</taxon>
        <taxon>Agromyces</taxon>
    </lineage>
</organism>
<dbReference type="InterPro" id="IPR027417">
    <property type="entry name" value="P-loop_NTPase"/>
</dbReference>